<name>A0A9P2WQQ5_THEFU</name>
<dbReference type="PANTHER" id="PTHR43649:SF11">
    <property type="entry name" value="ABC TRANSPORTER SUBSTRATE-BINDING PROTEIN YESO-RELATED"/>
    <property type="match status" value="1"/>
</dbReference>
<evidence type="ECO:0000313" key="1">
    <source>
        <dbReference type="EMBL" id="EOR71239.1"/>
    </source>
</evidence>
<accession>A0A9P2WQQ5</accession>
<dbReference type="Pfam" id="PF01547">
    <property type="entry name" value="SBP_bac_1"/>
    <property type="match status" value="1"/>
</dbReference>
<evidence type="ECO:0000313" key="2">
    <source>
        <dbReference type="Proteomes" id="UP000014184"/>
    </source>
</evidence>
<sequence length="442" mass="47810">MRAESPSGRPSVRLRSRTLPLAAALTALTMVVSGCGGQGGDSADGVVELRFSWWGSDERHAMTQEVIELFEEQNPGIKIVGEYTDWASYWDKLATTTAAGDAPDIITQEERYLREYAERGALLDLSQLDGLDLSKIDPLVAESGDLDGATYGVATGVNAYAILADPQAFADAGVDMPDDDTWTWDDYVKIAAEISEKSNGEIVGTQAMGYNETGFAIFARQHGESLYTEDGKLGFSKKTLEKWFQYTVDLLESGAQPGASESVEIEAGGPDQSVLATNKGAMAHFWTNQLGAISASSGREIELLRYPGETEHERTGMYFKPAMYYSISAGTEHPEEAAKFVDFLLNSEEAAAILLADRGLPANVEVRESIVDALPEADRRSAEFLAEIEGTIVDGNPPPPIGAGQVVDIIKRINDDLMFGRLTPAEAADRFIKEVEDATKAS</sequence>
<gene>
    <name evidence="1" type="ORF">TM51_08791</name>
</gene>
<dbReference type="SUPFAM" id="SSF53850">
    <property type="entry name" value="Periplasmic binding protein-like II"/>
    <property type="match status" value="1"/>
</dbReference>
<protein>
    <submittedName>
        <fullName evidence="1">Sugar-binding protein</fullName>
    </submittedName>
</protein>
<reference evidence="1 2" key="1">
    <citation type="journal article" date="2013" name="Genome Announc.">
        <title>Draft Genome Sequence of the Lignocellulose Decomposer Thermobifida fusca Strain TM51.</title>
        <authorList>
            <person name="Toth A."/>
            <person name="Barna T."/>
            <person name="Nagy I."/>
            <person name="Horvath B."/>
            <person name="Nagy I."/>
            <person name="Tancsics A."/>
            <person name="Kriszt B."/>
            <person name="Baka E."/>
            <person name="Fekete C."/>
            <person name="Kukolya J."/>
        </authorList>
    </citation>
    <scope>NUCLEOTIDE SEQUENCE [LARGE SCALE GENOMIC DNA]</scope>
    <source>
        <strain evidence="1 2">TM51</strain>
    </source>
</reference>
<dbReference type="EMBL" id="AOSG01000046">
    <property type="protein sequence ID" value="EOR71239.1"/>
    <property type="molecule type" value="Genomic_DNA"/>
</dbReference>
<comment type="caution">
    <text evidence="1">The sequence shown here is derived from an EMBL/GenBank/DDBJ whole genome shotgun (WGS) entry which is preliminary data.</text>
</comment>
<dbReference type="InterPro" id="IPR050490">
    <property type="entry name" value="Bact_solute-bd_prot1"/>
</dbReference>
<keyword evidence="2" id="KW-1185">Reference proteome</keyword>
<dbReference type="AlphaFoldDB" id="A0A9P2WQQ5"/>
<dbReference type="RefSeq" id="WP_011292128.1">
    <property type="nucleotide sequence ID" value="NZ_AOSG01000046.1"/>
</dbReference>
<dbReference type="Proteomes" id="UP000014184">
    <property type="component" value="Unassembled WGS sequence"/>
</dbReference>
<dbReference type="PANTHER" id="PTHR43649">
    <property type="entry name" value="ARABINOSE-BINDING PROTEIN-RELATED"/>
    <property type="match status" value="1"/>
</dbReference>
<dbReference type="InterPro" id="IPR006059">
    <property type="entry name" value="SBP"/>
</dbReference>
<dbReference type="Gene3D" id="3.40.190.10">
    <property type="entry name" value="Periplasmic binding protein-like II"/>
    <property type="match status" value="2"/>
</dbReference>
<proteinExistence type="predicted"/>
<organism evidence="1 2">
    <name type="scientific">Thermobifida fusca TM51</name>
    <dbReference type="NCBI Taxonomy" id="1169414"/>
    <lineage>
        <taxon>Bacteria</taxon>
        <taxon>Bacillati</taxon>
        <taxon>Actinomycetota</taxon>
        <taxon>Actinomycetes</taxon>
        <taxon>Streptosporangiales</taxon>
        <taxon>Nocardiopsidaceae</taxon>
        <taxon>Thermobifida</taxon>
    </lineage>
</organism>
<dbReference type="PROSITE" id="PS51257">
    <property type="entry name" value="PROKAR_LIPOPROTEIN"/>
    <property type="match status" value="1"/>
</dbReference>